<gene>
    <name evidence="1" type="ORF">BUY47_11285</name>
</gene>
<evidence type="ECO:0000313" key="1">
    <source>
        <dbReference type="EMBL" id="PTF12622.1"/>
    </source>
</evidence>
<comment type="caution">
    <text evidence="1">The sequence shown here is derived from an EMBL/GenBank/DDBJ whole genome shotgun (WGS) entry which is preliminary data.</text>
</comment>
<proteinExistence type="predicted"/>
<dbReference type="Proteomes" id="UP000242088">
    <property type="component" value="Unassembled WGS sequence"/>
</dbReference>
<reference evidence="1 2" key="1">
    <citation type="journal article" date="2016" name="Front. Microbiol.">
        <title>Comprehensive Phylogenetic Analysis of Bovine Non-aureus Staphylococci Species Based on Whole-Genome Sequencing.</title>
        <authorList>
            <person name="Naushad S."/>
            <person name="Barkema H.W."/>
            <person name="Luby C."/>
            <person name="Condas L.A."/>
            <person name="Nobrega D.B."/>
            <person name="Carson D.A."/>
            <person name="De Buck J."/>
        </authorList>
    </citation>
    <scope>NUCLEOTIDE SEQUENCE [LARGE SCALE GENOMIC DNA]</scope>
    <source>
        <strain evidence="1 2">SNUC 1409</strain>
    </source>
</reference>
<sequence>MSEMYKIVSESVEEIQNDMLTPEKIQEQVNDAYDVNGELDFNKLFTVIMRISTAASNNVLLTTLEKLQDEGYLSKD</sequence>
<evidence type="ECO:0000313" key="2">
    <source>
        <dbReference type="Proteomes" id="UP000242088"/>
    </source>
</evidence>
<accession>A0ABX5HZ66</accession>
<dbReference type="EMBL" id="PYZI01000019">
    <property type="protein sequence ID" value="PTF12622.1"/>
    <property type="molecule type" value="Genomic_DNA"/>
</dbReference>
<organism evidence="1 2">
    <name type="scientific">Staphylococcus devriesei</name>
    <dbReference type="NCBI Taxonomy" id="586733"/>
    <lineage>
        <taxon>Bacteria</taxon>
        <taxon>Bacillati</taxon>
        <taxon>Bacillota</taxon>
        <taxon>Bacilli</taxon>
        <taxon>Bacillales</taxon>
        <taxon>Staphylococcaceae</taxon>
        <taxon>Staphylococcus</taxon>
    </lineage>
</organism>
<name>A0ABX5HZ66_9STAP</name>
<evidence type="ECO:0008006" key="3">
    <source>
        <dbReference type="Google" id="ProtNLM"/>
    </source>
</evidence>
<protein>
    <recommendedName>
        <fullName evidence="3">Phage protein</fullName>
    </recommendedName>
</protein>
<keyword evidence="2" id="KW-1185">Reference proteome</keyword>
<dbReference type="RefSeq" id="WP_107524855.1">
    <property type="nucleotide sequence ID" value="NZ_JAHCOY010000001.1"/>
</dbReference>